<feature type="domain" description="Alpha fucosidase A-like C-terminal" evidence="4">
    <location>
        <begin position="688"/>
        <end position="784"/>
    </location>
</feature>
<dbReference type="SUPFAM" id="SSF48208">
    <property type="entry name" value="Six-hairpin glycosidases"/>
    <property type="match status" value="1"/>
</dbReference>
<proteinExistence type="predicted"/>
<dbReference type="InterPro" id="IPR016518">
    <property type="entry name" value="Alpha-L-fucosidase"/>
</dbReference>
<protein>
    <submittedName>
        <fullName evidence="6">Alpha-L-fucosidase</fullName>
    </submittedName>
</protein>
<dbReference type="GO" id="GO:0004560">
    <property type="term" value="F:alpha-L-fucosidase activity"/>
    <property type="evidence" value="ECO:0007669"/>
    <property type="project" value="InterPro"/>
</dbReference>
<feature type="region of interest" description="Disordered" evidence="1">
    <location>
        <begin position="1"/>
        <end position="23"/>
    </location>
</feature>
<evidence type="ECO:0000313" key="7">
    <source>
        <dbReference type="Proteomes" id="UP000250462"/>
    </source>
</evidence>
<dbReference type="PANTHER" id="PTHR31084:SF19">
    <property type="entry name" value="GLYCOSYL HYDROLASE FAMILY 95 N-TERMINAL DOMAIN-CONTAINING PROTEIN"/>
    <property type="match status" value="1"/>
</dbReference>
<dbReference type="Pfam" id="PF22124">
    <property type="entry name" value="Glyco_hydro_95_cat"/>
    <property type="match status" value="1"/>
</dbReference>
<keyword evidence="7" id="KW-1185">Reference proteome</keyword>
<feature type="domain" description="Glycosyl hydrolase family 95 N-terminal" evidence="3">
    <location>
        <begin position="25"/>
        <end position="265"/>
    </location>
</feature>
<dbReference type="InterPro" id="IPR008928">
    <property type="entry name" value="6-hairpin_glycosidase_sf"/>
</dbReference>
<dbReference type="AlphaFoldDB" id="A0A329QKQ7"/>
<dbReference type="Pfam" id="PF21307">
    <property type="entry name" value="Glyco_hydro_95_C"/>
    <property type="match status" value="1"/>
</dbReference>
<dbReference type="Pfam" id="PF14498">
    <property type="entry name" value="Glyco_hyd_65N_2"/>
    <property type="match status" value="1"/>
</dbReference>
<gene>
    <name evidence="6" type="ORF">DPM12_14930</name>
</gene>
<evidence type="ECO:0000313" key="6">
    <source>
        <dbReference type="EMBL" id="RAW12471.1"/>
    </source>
</evidence>
<reference evidence="6 7" key="1">
    <citation type="submission" date="2018-06" db="EMBL/GenBank/DDBJ databases">
        <title>Phytoactinopolyspora halophila sp. nov., a novel halophilic actinomycete isolated from a saline soil in China.</title>
        <authorList>
            <person name="Tang S.-K."/>
        </authorList>
    </citation>
    <scope>NUCLEOTIDE SEQUENCE [LARGE SCALE GENOMIC DNA]</scope>
    <source>
        <strain evidence="6 7">YIM 96934</strain>
    </source>
</reference>
<organism evidence="6 7">
    <name type="scientific">Phytoactinopolyspora halophila</name>
    <dbReference type="NCBI Taxonomy" id="1981511"/>
    <lineage>
        <taxon>Bacteria</taxon>
        <taxon>Bacillati</taxon>
        <taxon>Actinomycetota</taxon>
        <taxon>Actinomycetes</taxon>
        <taxon>Jiangellales</taxon>
        <taxon>Jiangellaceae</taxon>
        <taxon>Phytoactinopolyspora</taxon>
    </lineage>
</organism>
<dbReference type="Proteomes" id="UP000250462">
    <property type="component" value="Unassembled WGS sequence"/>
</dbReference>
<evidence type="ECO:0000259" key="2">
    <source>
        <dbReference type="Pfam" id="PF10633"/>
    </source>
</evidence>
<dbReference type="InterPro" id="IPR012341">
    <property type="entry name" value="6hp_glycosidase-like_sf"/>
</dbReference>
<evidence type="ECO:0000259" key="4">
    <source>
        <dbReference type="Pfam" id="PF21307"/>
    </source>
</evidence>
<name>A0A329QKQ7_9ACTN</name>
<dbReference type="InterPro" id="IPR018905">
    <property type="entry name" value="A-galactase_NEW3"/>
</dbReference>
<dbReference type="GO" id="GO:0005975">
    <property type="term" value="P:carbohydrate metabolic process"/>
    <property type="evidence" value="ECO:0007669"/>
    <property type="project" value="InterPro"/>
</dbReference>
<dbReference type="PANTHER" id="PTHR31084">
    <property type="entry name" value="ALPHA-L-FUCOSIDASE 2"/>
    <property type="match status" value="1"/>
</dbReference>
<dbReference type="EMBL" id="QMIG01000016">
    <property type="protein sequence ID" value="RAW12471.1"/>
    <property type="molecule type" value="Genomic_DNA"/>
</dbReference>
<dbReference type="InterPro" id="IPR054363">
    <property type="entry name" value="GH95_cat"/>
</dbReference>
<feature type="domain" description="Alpha-galactosidase NEW3" evidence="2">
    <location>
        <begin position="801"/>
        <end position="874"/>
    </location>
</feature>
<dbReference type="Gene3D" id="1.50.10.10">
    <property type="match status" value="1"/>
</dbReference>
<evidence type="ECO:0000256" key="1">
    <source>
        <dbReference type="SAM" id="MobiDB-lite"/>
    </source>
</evidence>
<dbReference type="InterPro" id="IPR027414">
    <property type="entry name" value="GH95_N_dom"/>
</dbReference>
<accession>A0A329QKQ7</accession>
<dbReference type="PIRSF" id="PIRSF007663">
    <property type="entry name" value="UCP007663"/>
    <property type="match status" value="1"/>
</dbReference>
<feature type="domain" description="Glycosyl hydrolase family 95 catalytic" evidence="5">
    <location>
        <begin position="290"/>
        <end position="686"/>
    </location>
</feature>
<dbReference type="Pfam" id="PF10633">
    <property type="entry name" value="NPCBM_assoc"/>
    <property type="match status" value="1"/>
</dbReference>
<evidence type="ECO:0000259" key="3">
    <source>
        <dbReference type="Pfam" id="PF14498"/>
    </source>
</evidence>
<sequence>MVPASADDPVSATPAHERELPPHRLWYEEPATSWEDEGLPIGNGHLGGVVFGTVDVERVQFNEKTLWTGGPAPGRDYTNGNWTSPRPDALADARRLIEENGEVEPEAIAELLGQSKTGYGSYSTFGELRLDVGDVGAVDDYVRDLDIDDGVASVAYTADGVRYTREFFASYPDGVLVARLSADEPGALSVDVSQTIPDGRSNTEVTVDGARLTVAGNLDDNGLRFESQVHVTADGGTVGAGEEAVMVENADAVTIVLGAGTDYSDEYPEYRGDDPHERVTDVVDAAADSSYQQLRDAHVADHRDLFDRVALDIGQELPGIPTDQLLDGYASGTLEAPHARYLETLYTQYGRYLLVASSRPGSLPANLQGVWAEGTSNPWSADYHVNINLQMNYWPAEVMNLAETAGPLHEFIDALRAPGRVSAGEMFDASGWVVHNETNPYGYTGVHDWPTAFWFPEANGWLSRHLWEHYLFTQDDEFLADTAYPIMKGASEFWLDFLVEDPRDGTLVVSPSYSPEHGPYTAGAAMSQQVVWDLLTTTTAAAEELDVDEEFRATLRETLDQLDPGLRIGSWGQLQEWKEDIDDPGDRHRHVSHLYALHPGNQIAPETTPEYAEAAEVSLNARGDGGTGWSKAWKINFWARLLDGDRAHTMLREQLTGSTLPNLWDTHPPFQIDGNFGGTAGVGEMLVQSHVGVIDVLPALPSAWAGGSVDGLRARGGFTVGASWRAGMPTEVRLSSDESGEVSLRSEMFTAPVRVYRENGRPVEHSTDGDVLTFATSAGANYRIVPQVRVDIERPDDARRPGSSVPVSVELSAPDRRAVPATGASVEVPDGWSAEPESVRMRAVPPRGSATAEFTVNVPDDAADATHPLSVEVRADEWTIRVPVPVEVHR</sequence>
<dbReference type="InterPro" id="IPR049053">
    <property type="entry name" value="AFCA-like_C"/>
</dbReference>
<evidence type="ECO:0000259" key="5">
    <source>
        <dbReference type="Pfam" id="PF22124"/>
    </source>
</evidence>
<comment type="caution">
    <text evidence="6">The sequence shown here is derived from an EMBL/GenBank/DDBJ whole genome shotgun (WGS) entry which is preliminary data.</text>
</comment>